<gene>
    <name evidence="5" type="ORF">SAMN05444716_10780</name>
</gene>
<evidence type="ECO:0000313" key="5">
    <source>
        <dbReference type="EMBL" id="SFT08774.1"/>
    </source>
</evidence>
<evidence type="ECO:0000259" key="3">
    <source>
        <dbReference type="PROSITE" id="PS50110"/>
    </source>
</evidence>
<dbReference type="GO" id="GO:0032993">
    <property type="term" value="C:protein-DNA complex"/>
    <property type="evidence" value="ECO:0007669"/>
    <property type="project" value="TreeGrafter"/>
</dbReference>
<evidence type="ECO:0000313" key="6">
    <source>
        <dbReference type="Proteomes" id="UP000198873"/>
    </source>
</evidence>
<name>A0A1I6V545_9ACTN</name>
<dbReference type="EMBL" id="FPAB01000007">
    <property type="protein sequence ID" value="SFT08774.1"/>
    <property type="molecule type" value="Genomic_DNA"/>
</dbReference>
<dbReference type="Pfam" id="PF04397">
    <property type="entry name" value="LytTR"/>
    <property type="match status" value="1"/>
</dbReference>
<dbReference type="GO" id="GO:0000976">
    <property type="term" value="F:transcription cis-regulatory region binding"/>
    <property type="evidence" value="ECO:0007669"/>
    <property type="project" value="TreeGrafter"/>
</dbReference>
<dbReference type="Pfam" id="PF00072">
    <property type="entry name" value="Response_reg"/>
    <property type="match status" value="1"/>
</dbReference>
<evidence type="ECO:0000259" key="4">
    <source>
        <dbReference type="PROSITE" id="PS50930"/>
    </source>
</evidence>
<feature type="domain" description="HTH LytTR-type" evidence="4">
    <location>
        <begin position="142"/>
        <end position="241"/>
    </location>
</feature>
<dbReference type="RefSeq" id="WP_019433411.1">
    <property type="nucleotide sequence ID" value="NZ_CP054938.1"/>
</dbReference>
<dbReference type="SUPFAM" id="SSF52172">
    <property type="entry name" value="CheY-like"/>
    <property type="match status" value="1"/>
</dbReference>
<accession>A0A1I6V545</accession>
<dbReference type="PROSITE" id="PS50110">
    <property type="entry name" value="RESPONSE_REGULATORY"/>
    <property type="match status" value="1"/>
</dbReference>
<sequence length="247" mass="26844">MSGRREGLRVLVVEDESATREELATLLGAAGEVRAVRAAESGEAAVRLLGTDAFDAVFLDVSMPGLSGVEVGRVLGMLSEPPAIVFVTASEAHRDAARDMGAVDYLLKPVRDERLAEAVARVRAARRPEPVADELAVVRIDTGRHIFFVRRDDVYFVEAHGDYVRLHTGAGVHLIRQALSHLETVWGPAGFVRVHRGYLVAIRWVRDLRAGSSSGLLAHTPAGDVPVSRRHARALKERLLAAVREQG</sequence>
<protein>
    <submittedName>
        <fullName evidence="5">DNA-binding response regulator, LytR/AlgR family</fullName>
    </submittedName>
</protein>
<dbReference type="Gene3D" id="3.40.50.2300">
    <property type="match status" value="1"/>
</dbReference>
<evidence type="ECO:0000256" key="1">
    <source>
        <dbReference type="ARBA" id="ARBA00023125"/>
    </source>
</evidence>
<dbReference type="Gene3D" id="2.40.50.1020">
    <property type="entry name" value="LytTr DNA-binding domain"/>
    <property type="match status" value="1"/>
</dbReference>
<organism evidence="5 6">
    <name type="scientific">Streptomyces harbinensis</name>
    <dbReference type="NCBI Taxonomy" id="1176198"/>
    <lineage>
        <taxon>Bacteria</taxon>
        <taxon>Bacillati</taxon>
        <taxon>Actinomycetota</taxon>
        <taxon>Actinomycetes</taxon>
        <taxon>Kitasatosporales</taxon>
        <taxon>Streptomycetaceae</taxon>
        <taxon>Streptomyces</taxon>
    </lineage>
</organism>
<proteinExistence type="predicted"/>
<dbReference type="InterPro" id="IPR039420">
    <property type="entry name" value="WalR-like"/>
</dbReference>
<dbReference type="GO" id="GO:0005829">
    <property type="term" value="C:cytosol"/>
    <property type="evidence" value="ECO:0007669"/>
    <property type="project" value="TreeGrafter"/>
</dbReference>
<dbReference type="AlphaFoldDB" id="A0A1I6V545"/>
<dbReference type="InterPro" id="IPR011006">
    <property type="entry name" value="CheY-like_superfamily"/>
</dbReference>
<feature type="domain" description="Response regulatory" evidence="3">
    <location>
        <begin position="9"/>
        <end position="123"/>
    </location>
</feature>
<dbReference type="GO" id="GO:0000156">
    <property type="term" value="F:phosphorelay response regulator activity"/>
    <property type="evidence" value="ECO:0007669"/>
    <property type="project" value="TreeGrafter"/>
</dbReference>
<feature type="modified residue" description="4-aspartylphosphate" evidence="2">
    <location>
        <position position="60"/>
    </location>
</feature>
<dbReference type="InterPro" id="IPR007492">
    <property type="entry name" value="LytTR_DNA-bd_dom"/>
</dbReference>
<reference evidence="6" key="1">
    <citation type="submission" date="2016-10" db="EMBL/GenBank/DDBJ databases">
        <authorList>
            <person name="Varghese N."/>
            <person name="Submissions S."/>
        </authorList>
    </citation>
    <scope>NUCLEOTIDE SEQUENCE [LARGE SCALE GENOMIC DNA]</scope>
    <source>
        <strain evidence="6">CGMCC 4.7047</strain>
    </source>
</reference>
<dbReference type="PROSITE" id="PS50930">
    <property type="entry name" value="HTH_LYTTR"/>
    <property type="match status" value="1"/>
</dbReference>
<dbReference type="PANTHER" id="PTHR48111:SF69">
    <property type="entry name" value="RESPONSE REGULATOR RECEIVER"/>
    <property type="match status" value="1"/>
</dbReference>
<keyword evidence="6" id="KW-1185">Reference proteome</keyword>
<dbReference type="SMART" id="SM00850">
    <property type="entry name" value="LytTR"/>
    <property type="match status" value="1"/>
</dbReference>
<dbReference type="STRING" id="1176198.SAMN05444716_10780"/>
<keyword evidence="2" id="KW-0597">Phosphoprotein</keyword>
<dbReference type="SMART" id="SM00448">
    <property type="entry name" value="REC"/>
    <property type="match status" value="1"/>
</dbReference>
<dbReference type="Proteomes" id="UP000198873">
    <property type="component" value="Unassembled WGS sequence"/>
</dbReference>
<dbReference type="InterPro" id="IPR001789">
    <property type="entry name" value="Sig_transdc_resp-reg_receiver"/>
</dbReference>
<dbReference type="GO" id="GO:0006355">
    <property type="term" value="P:regulation of DNA-templated transcription"/>
    <property type="evidence" value="ECO:0007669"/>
    <property type="project" value="TreeGrafter"/>
</dbReference>
<dbReference type="PANTHER" id="PTHR48111">
    <property type="entry name" value="REGULATOR OF RPOS"/>
    <property type="match status" value="1"/>
</dbReference>
<keyword evidence="1 5" id="KW-0238">DNA-binding</keyword>
<evidence type="ECO:0000256" key="2">
    <source>
        <dbReference type="PROSITE-ProRule" id="PRU00169"/>
    </source>
</evidence>